<comment type="caution">
    <text evidence="2">The sequence shown here is derived from an EMBL/GenBank/DDBJ whole genome shotgun (WGS) entry which is preliminary data.</text>
</comment>
<gene>
    <name evidence="2" type="ORF">A2960_03060</name>
</gene>
<proteinExistence type="predicted"/>
<keyword evidence="1" id="KW-1133">Transmembrane helix</keyword>
<reference evidence="2 3" key="1">
    <citation type="journal article" date="2016" name="Nat. Commun.">
        <title>Thousands of microbial genomes shed light on interconnected biogeochemical processes in an aquifer system.</title>
        <authorList>
            <person name="Anantharaman K."/>
            <person name="Brown C.T."/>
            <person name="Hug L.A."/>
            <person name="Sharon I."/>
            <person name="Castelle C.J."/>
            <person name="Probst A.J."/>
            <person name="Thomas B.C."/>
            <person name="Singh A."/>
            <person name="Wilkins M.J."/>
            <person name="Karaoz U."/>
            <person name="Brodie E.L."/>
            <person name="Williams K.H."/>
            <person name="Hubbard S.S."/>
            <person name="Banfield J.F."/>
        </authorList>
    </citation>
    <scope>NUCLEOTIDE SEQUENCE [LARGE SCALE GENOMIC DNA]</scope>
</reference>
<organism evidence="2 3">
    <name type="scientific">Candidatus Gottesmanbacteria bacterium RIFCSPLOWO2_01_FULL_39_12b</name>
    <dbReference type="NCBI Taxonomy" id="1798388"/>
    <lineage>
        <taxon>Bacteria</taxon>
        <taxon>Candidatus Gottesmaniibacteriota</taxon>
    </lineage>
</organism>
<evidence type="ECO:0008006" key="4">
    <source>
        <dbReference type="Google" id="ProtNLM"/>
    </source>
</evidence>
<evidence type="ECO:0000313" key="3">
    <source>
        <dbReference type="Proteomes" id="UP000176609"/>
    </source>
</evidence>
<evidence type="ECO:0000313" key="2">
    <source>
        <dbReference type="EMBL" id="OGG27094.1"/>
    </source>
</evidence>
<accession>A0A1F6AQX6</accession>
<dbReference type="EMBL" id="MFJR01000007">
    <property type="protein sequence ID" value="OGG27094.1"/>
    <property type="molecule type" value="Genomic_DNA"/>
</dbReference>
<protein>
    <recommendedName>
        <fullName evidence="4">Rod shape-determining protein MreD</fullName>
    </recommendedName>
</protein>
<evidence type="ECO:0000256" key="1">
    <source>
        <dbReference type="SAM" id="Phobius"/>
    </source>
</evidence>
<feature type="transmembrane region" description="Helical" evidence="1">
    <location>
        <begin position="7"/>
        <end position="31"/>
    </location>
</feature>
<feature type="transmembrane region" description="Helical" evidence="1">
    <location>
        <begin position="43"/>
        <end position="73"/>
    </location>
</feature>
<dbReference type="Proteomes" id="UP000176609">
    <property type="component" value="Unassembled WGS sequence"/>
</dbReference>
<name>A0A1F6AQX6_9BACT</name>
<feature type="transmembrane region" description="Helical" evidence="1">
    <location>
        <begin position="109"/>
        <end position="130"/>
    </location>
</feature>
<dbReference type="AlphaFoldDB" id="A0A1F6AQX6"/>
<keyword evidence="1" id="KW-0812">Transmembrane</keyword>
<sequence>MIVILFLLFFSGIIIESTLINFPLTLILVTILTSIRGEKIVPLVFIIGLVLDLFTLNLLGSNSLFFLLTTWVAVRYQKKMSSGNLFYPLSFITVLMTLYNLIFYKKFDYLSLLAGITVTAIFFLFLTKLFPHIFGDRAKLKI</sequence>
<feature type="transmembrane region" description="Helical" evidence="1">
    <location>
        <begin position="85"/>
        <end position="103"/>
    </location>
</feature>
<keyword evidence="1" id="KW-0472">Membrane</keyword>